<organism evidence="3 4">
    <name type="scientific">Ancylostoma duodenale</name>
    <dbReference type="NCBI Taxonomy" id="51022"/>
    <lineage>
        <taxon>Eukaryota</taxon>
        <taxon>Metazoa</taxon>
        <taxon>Ecdysozoa</taxon>
        <taxon>Nematoda</taxon>
        <taxon>Chromadorea</taxon>
        <taxon>Rhabditida</taxon>
        <taxon>Rhabditina</taxon>
        <taxon>Rhabditomorpha</taxon>
        <taxon>Strongyloidea</taxon>
        <taxon>Ancylostomatidae</taxon>
        <taxon>Ancylostomatinae</taxon>
        <taxon>Ancylostoma</taxon>
    </lineage>
</organism>
<accession>A0A0C2C4V3</accession>
<evidence type="ECO:0000259" key="2">
    <source>
        <dbReference type="SMART" id="SM00198"/>
    </source>
</evidence>
<proteinExistence type="predicted"/>
<dbReference type="OrthoDB" id="5870807at2759"/>
<evidence type="ECO:0000313" key="4">
    <source>
        <dbReference type="Proteomes" id="UP000054047"/>
    </source>
</evidence>
<dbReference type="AlphaFoldDB" id="A0A0C2C4V3"/>
<reference evidence="3 4" key="1">
    <citation type="submission" date="2013-12" db="EMBL/GenBank/DDBJ databases">
        <title>Draft genome of the parsitic nematode Ancylostoma duodenale.</title>
        <authorList>
            <person name="Mitreva M."/>
        </authorList>
    </citation>
    <scope>NUCLEOTIDE SEQUENCE [LARGE SCALE GENOMIC DNA]</scope>
    <source>
        <strain evidence="3 4">Zhejiang</strain>
    </source>
</reference>
<dbReference type="InterPro" id="IPR014044">
    <property type="entry name" value="CAP_dom"/>
</dbReference>
<feature type="region of interest" description="Disordered" evidence="1">
    <location>
        <begin position="1"/>
        <end position="22"/>
    </location>
</feature>
<dbReference type="Pfam" id="PF00188">
    <property type="entry name" value="CAP"/>
    <property type="match status" value="1"/>
</dbReference>
<gene>
    <name evidence="3" type="ORF">ANCDUO_18593</name>
</gene>
<name>A0A0C2C4V3_9BILA</name>
<sequence length="114" mass="12925">MQNFSRSGLAKGEQEDPLGVNGFAPKAARMRKMVWDCEIEYNSQKHASSCQYDHSPPSERPTLGQNLYFTEQLTLGVALAASQDLHAITDYVWRAEQVAWLVSLYGRPKKQHLE</sequence>
<protein>
    <submittedName>
        <fullName evidence="3">SCP-like protein</fullName>
    </submittedName>
</protein>
<dbReference type="EMBL" id="KN746964">
    <property type="protein sequence ID" value="KIH51323.1"/>
    <property type="molecule type" value="Genomic_DNA"/>
</dbReference>
<dbReference type="CDD" id="cd05380">
    <property type="entry name" value="CAP_euk"/>
    <property type="match status" value="1"/>
</dbReference>
<evidence type="ECO:0000313" key="3">
    <source>
        <dbReference type="EMBL" id="KIH51323.1"/>
    </source>
</evidence>
<dbReference type="SUPFAM" id="SSF55797">
    <property type="entry name" value="PR-1-like"/>
    <property type="match status" value="1"/>
</dbReference>
<evidence type="ECO:0000256" key="1">
    <source>
        <dbReference type="SAM" id="MobiDB-lite"/>
    </source>
</evidence>
<dbReference type="Gene3D" id="3.40.33.10">
    <property type="entry name" value="CAP"/>
    <property type="match status" value="1"/>
</dbReference>
<dbReference type="Proteomes" id="UP000054047">
    <property type="component" value="Unassembled WGS sequence"/>
</dbReference>
<dbReference type="InterPro" id="IPR035940">
    <property type="entry name" value="CAP_sf"/>
</dbReference>
<dbReference type="SMART" id="SM00198">
    <property type="entry name" value="SCP"/>
    <property type="match status" value="1"/>
</dbReference>
<keyword evidence="4" id="KW-1185">Reference proteome</keyword>
<feature type="domain" description="SCP" evidence="2">
    <location>
        <begin position="1"/>
        <end position="113"/>
    </location>
</feature>